<comment type="subcellular location">
    <subcellularLocation>
        <location evidence="1">Chromosome</location>
    </subcellularLocation>
</comment>
<reference evidence="10 11" key="2">
    <citation type="submission" date="2018-03" db="EMBL/GenBank/DDBJ databases">
        <authorList>
            <person name="Keele B.F."/>
        </authorList>
    </citation>
    <scope>NUCLEOTIDE SEQUENCE [LARGE SCALE GENOMIC DNA]</scope>
    <source>
        <strain evidence="10 11">D13</strain>
    </source>
</reference>
<organism evidence="10 11">
    <name type="scientific">Ahniella affigens</name>
    <dbReference type="NCBI Taxonomy" id="2021234"/>
    <lineage>
        <taxon>Bacteria</taxon>
        <taxon>Pseudomonadati</taxon>
        <taxon>Pseudomonadota</taxon>
        <taxon>Gammaproteobacteria</taxon>
        <taxon>Lysobacterales</taxon>
        <taxon>Rhodanobacteraceae</taxon>
        <taxon>Ahniella</taxon>
    </lineage>
</organism>
<gene>
    <name evidence="10" type="ORF">C7S18_07730</name>
</gene>
<dbReference type="PANTHER" id="PTHR46223">
    <property type="entry name" value="HISTONE-LYSINE N-METHYLTRANSFERASE SUV39H"/>
    <property type="match status" value="1"/>
</dbReference>
<dbReference type="OrthoDB" id="9790349at2"/>
<evidence type="ECO:0000256" key="2">
    <source>
        <dbReference type="ARBA" id="ARBA00022454"/>
    </source>
</evidence>
<evidence type="ECO:0000259" key="8">
    <source>
        <dbReference type="PROSITE" id="PS50280"/>
    </source>
</evidence>
<feature type="domain" description="Post-SET" evidence="9">
    <location>
        <begin position="136"/>
        <end position="152"/>
    </location>
</feature>
<keyword evidence="4 10" id="KW-0808">Transferase</keyword>
<dbReference type="SMART" id="SM00317">
    <property type="entry name" value="SET"/>
    <property type="match status" value="1"/>
</dbReference>
<evidence type="ECO:0000256" key="6">
    <source>
        <dbReference type="ARBA" id="ARBA00022723"/>
    </source>
</evidence>
<evidence type="ECO:0000313" key="11">
    <source>
        <dbReference type="Proteomes" id="UP000241074"/>
    </source>
</evidence>
<dbReference type="GO" id="GO:0032259">
    <property type="term" value="P:methylation"/>
    <property type="evidence" value="ECO:0007669"/>
    <property type="project" value="UniProtKB-KW"/>
</dbReference>
<dbReference type="InterPro" id="IPR050973">
    <property type="entry name" value="H3K9_Histone-Lys_N-MTase"/>
</dbReference>
<evidence type="ECO:0000256" key="5">
    <source>
        <dbReference type="ARBA" id="ARBA00022691"/>
    </source>
</evidence>
<dbReference type="GO" id="GO:0008168">
    <property type="term" value="F:methyltransferase activity"/>
    <property type="evidence" value="ECO:0007669"/>
    <property type="project" value="UniProtKB-KW"/>
</dbReference>
<dbReference type="PANTHER" id="PTHR46223:SF3">
    <property type="entry name" value="HISTONE-LYSINE N-METHYLTRANSFERASE SET-23"/>
    <property type="match status" value="1"/>
</dbReference>
<accession>A0A2P1PQJ2</accession>
<dbReference type="AlphaFoldDB" id="A0A2P1PQJ2"/>
<feature type="domain" description="SET" evidence="8">
    <location>
        <begin position="4"/>
        <end position="123"/>
    </location>
</feature>
<keyword evidence="11" id="KW-1185">Reference proteome</keyword>
<dbReference type="Proteomes" id="UP000241074">
    <property type="component" value="Chromosome"/>
</dbReference>
<protein>
    <submittedName>
        <fullName evidence="10">SET domain-containing protein-lysine N-methyltransferase</fullName>
    </submittedName>
</protein>
<dbReference type="InterPro" id="IPR001214">
    <property type="entry name" value="SET_dom"/>
</dbReference>
<proteinExistence type="predicted"/>
<evidence type="ECO:0000256" key="4">
    <source>
        <dbReference type="ARBA" id="ARBA00022679"/>
    </source>
</evidence>
<keyword evidence="6" id="KW-0479">Metal-binding</keyword>
<dbReference type="Gene3D" id="2.170.270.10">
    <property type="entry name" value="SET domain"/>
    <property type="match status" value="1"/>
</dbReference>
<keyword evidence="5" id="KW-0949">S-adenosyl-L-methionine</keyword>
<keyword evidence="2" id="KW-0158">Chromosome</keyword>
<dbReference type="GO" id="GO:0046872">
    <property type="term" value="F:metal ion binding"/>
    <property type="evidence" value="ECO:0007669"/>
    <property type="project" value="UniProtKB-KW"/>
</dbReference>
<dbReference type="PROSITE" id="PS50868">
    <property type="entry name" value="POST_SET"/>
    <property type="match status" value="1"/>
</dbReference>
<name>A0A2P1PQJ2_9GAMM</name>
<dbReference type="Pfam" id="PF00856">
    <property type="entry name" value="SET"/>
    <property type="match status" value="1"/>
</dbReference>
<dbReference type="GO" id="GO:0005694">
    <property type="term" value="C:chromosome"/>
    <property type="evidence" value="ECO:0007669"/>
    <property type="project" value="UniProtKB-SubCell"/>
</dbReference>
<dbReference type="SUPFAM" id="SSF82199">
    <property type="entry name" value="SET domain"/>
    <property type="match status" value="1"/>
</dbReference>
<keyword evidence="7" id="KW-0862">Zinc</keyword>
<evidence type="ECO:0000256" key="3">
    <source>
        <dbReference type="ARBA" id="ARBA00022603"/>
    </source>
</evidence>
<evidence type="ECO:0000313" key="10">
    <source>
        <dbReference type="EMBL" id="AVP97088.1"/>
    </source>
</evidence>
<reference evidence="10 11" key="1">
    <citation type="submission" date="2018-03" db="EMBL/GenBank/DDBJ databases">
        <title>Ahniella affigens gen. nov., sp. nov., a gammaproteobacterium isolated from sandy soil near a stream.</title>
        <authorList>
            <person name="Ko Y."/>
            <person name="Kim J.-H."/>
        </authorList>
    </citation>
    <scope>NUCLEOTIDE SEQUENCE [LARGE SCALE GENOMIC DNA]</scope>
    <source>
        <strain evidence="10 11">D13</strain>
    </source>
</reference>
<dbReference type="EMBL" id="CP027860">
    <property type="protein sequence ID" value="AVP97088.1"/>
    <property type="molecule type" value="Genomic_DNA"/>
</dbReference>
<evidence type="ECO:0000256" key="7">
    <source>
        <dbReference type="ARBA" id="ARBA00022833"/>
    </source>
</evidence>
<keyword evidence="3 10" id="KW-0489">Methyltransferase</keyword>
<evidence type="ECO:0000256" key="1">
    <source>
        <dbReference type="ARBA" id="ARBA00004286"/>
    </source>
</evidence>
<dbReference type="KEGG" id="xba:C7S18_07730"/>
<dbReference type="InterPro" id="IPR046341">
    <property type="entry name" value="SET_dom_sf"/>
</dbReference>
<dbReference type="PROSITE" id="PS50280">
    <property type="entry name" value="SET"/>
    <property type="match status" value="1"/>
</dbReference>
<dbReference type="InterPro" id="IPR003616">
    <property type="entry name" value="Post-SET_dom"/>
</dbReference>
<evidence type="ECO:0000259" key="9">
    <source>
        <dbReference type="PROSITE" id="PS50868"/>
    </source>
</evidence>
<sequence length="155" mass="17397">MIMRRFVVRTSRIHGRGVFAFRPLTAHMRLMLYQGERISSDEAVGRYGDNTSLGSTYLFAVNEDWLIDGQVGGNSARFINHSCEPNCEAVIWVDINGDSRKDKVWIETLREIETGEELTIDYALELASAAVHPDLKAWQCRCGQPNCRGSMLASG</sequence>